<dbReference type="Gene3D" id="3.60.21.10">
    <property type="match status" value="1"/>
</dbReference>
<evidence type="ECO:0000313" key="4">
    <source>
        <dbReference type="Proteomes" id="UP000602124"/>
    </source>
</evidence>
<reference evidence="3" key="1">
    <citation type="submission" date="2020-12" db="EMBL/GenBank/DDBJ databases">
        <title>Devosia sp. MSA67 isolated from Mo River.</title>
        <authorList>
            <person name="Ma F."/>
            <person name="Zi Z."/>
        </authorList>
    </citation>
    <scope>NUCLEOTIDE SEQUENCE</scope>
    <source>
        <strain evidence="3">MSA67</strain>
    </source>
</reference>
<dbReference type="SUPFAM" id="SSF56300">
    <property type="entry name" value="Metallo-dependent phosphatases"/>
    <property type="match status" value="1"/>
</dbReference>
<dbReference type="AlphaFoldDB" id="A0A934MLD0"/>
<dbReference type="InterPro" id="IPR024654">
    <property type="entry name" value="Calcineurin-like_PHP_lpxH"/>
</dbReference>
<feature type="domain" description="Calcineurin-like phosphoesterase" evidence="2">
    <location>
        <begin position="5"/>
        <end position="134"/>
    </location>
</feature>
<comment type="caution">
    <text evidence="3">The sequence shown here is derived from an EMBL/GenBank/DDBJ whole genome shotgun (WGS) entry which is preliminary data.</text>
</comment>
<gene>
    <name evidence="3" type="ORF">JEQ47_07210</name>
</gene>
<dbReference type="Proteomes" id="UP000602124">
    <property type="component" value="Unassembled WGS sequence"/>
</dbReference>
<sequence>MTTFFTADTHFGHANVIGMCHRPYANITEHDMGLVEAWNAVVGPDDTVWHLGDFAYRASPKWTRRLFEMLNGSKHLVLGNHDFKGETRRLPWASQHQLTEIVEDGQTLVLCHYSLRVWRNMRRGAVQLYGHSHGRLPGTAQSIDVGVDVMGYAPVTWPQIKQRLELQPKLDFRDDSDVVEAIEIKP</sequence>
<evidence type="ECO:0000313" key="3">
    <source>
        <dbReference type="EMBL" id="MBJ3784501.1"/>
    </source>
</evidence>
<accession>A0A934MLD0</accession>
<evidence type="ECO:0000256" key="1">
    <source>
        <dbReference type="ARBA" id="ARBA00008950"/>
    </source>
</evidence>
<dbReference type="Pfam" id="PF12850">
    <property type="entry name" value="Metallophos_2"/>
    <property type="match status" value="1"/>
</dbReference>
<protein>
    <submittedName>
        <fullName evidence="3">Metallophosphoesterase family protein</fullName>
    </submittedName>
</protein>
<keyword evidence="4" id="KW-1185">Reference proteome</keyword>
<dbReference type="RefSeq" id="WP_198875656.1">
    <property type="nucleotide sequence ID" value="NZ_JAEKMH010000001.1"/>
</dbReference>
<name>A0A934MLD0_9HYPH</name>
<comment type="similarity">
    <text evidence="1">Belongs to the metallophosphoesterase superfamily. YfcE family.</text>
</comment>
<proteinExistence type="inferred from homology"/>
<evidence type="ECO:0000259" key="2">
    <source>
        <dbReference type="Pfam" id="PF12850"/>
    </source>
</evidence>
<dbReference type="EMBL" id="JAEKMH010000001">
    <property type="protein sequence ID" value="MBJ3784501.1"/>
    <property type="molecule type" value="Genomic_DNA"/>
</dbReference>
<dbReference type="InterPro" id="IPR029052">
    <property type="entry name" value="Metallo-depent_PP-like"/>
</dbReference>
<organism evidence="3 4">
    <name type="scientific">Devosia sediminis</name>
    <dbReference type="NCBI Taxonomy" id="2798801"/>
    <lineage>
        <taxon>Bacteria</taxon>
        <taxon>Pseudomonadati</taxon>
        <taxon>Pseudomonadota</taxon>
        <taxon>Alphaproteobacteria</taxon>
        <taxon>Hyphomicrobiales</taxon>
        <taxon>Devosiaceae</taxon>
        <taxon>Devosia</taxon>
    </lineage>
</organism>